<feature type="region of interest" description="Disordered" evidence="1">
    <location>
        <begin position="188"/>
        <end position="220"/>
    </location>
</feature>
<evidence type="ECO:0000313" key="3">
    <source>
        <dbReference type="Proteomes" id="UP000515158"/>
    </source>
</evidence>
<keyword evidence="2" id="KW-0732">Signal</keyword>
<keyword evidence="3" id="KW-1185">Reference proteome</keyword>
<name>A0A6P9AF34_THRPL</name>
<proteinExistence type="predicted"/>
<dbReference type="Gene3D" id="2.10.90.10">
    <property type="entry name" value="Cystine-knot cytokines"/>
    <property type="match status" value="1"/>
</dbReference>
<evidence type="ECO:0000256" key="1">
    <source>
        <dbReference type="SAM" id="MobiDB-lite"/>
    </source>
</evidence>
<feature type="signal peptide" evidence="2">
    <location>
        <begin position="1"/>
        <end position="21"/>
    </location>
</feature>
<dbReference type="InParanoid" id="A0A6P9AF34"/>
<reference evidence="4" key="1">
    <citation type="submission" date="2025-08" db="UniProtKB">
        <authorList>
            <consortium name="RefSeq"/>
        </authorList>
    </citation>
    <scope>IDENTIFICATION</scope>
    <source>
        <tissue evidence="4">Total insect</tissue>
    </source>
</reference>
<accession>A0A6P9AF34</accession>
<dbReference type="InterPro" id="IPR029034">
    <property type="entry name" value="Cystine-knot_cytokine"/>
</dbReference>
<evidence type="ECO:0000256" key="2">
    <source>
        <dbReference type="SAM" id="SignalP"/>
    </source>
</evidence>
<evidence type="ECO:0000313" key="4">
    <source>
        <dbReference type="RefSeq" id="XP_034256085.1"/>
    </source>
</evidence>
<sequence>MRIASASILIAVLCLAAEVRAFEREGNVRHYRHAARSRQDEFSPARMQKMLRLEGGAEGRPVDCCPAVMEVIEPRKGINQDGLLVDLYVGNNPNNETQRFFEYSCRPDVLNRPCRFVASKLRNQSHCAQKHGYQYAIVRHDAAHDAHRDAQGAPGAHHPNGLFPGGSAGWKLDYIRLRSGCSCEVVPKKNDRKKASGAGRGRYKGHDDSRELSSPSSMNLGLGARVNLDHLDHLDHLDDEDNT</sequence>
<gene>
    <name evidence="4" type="primary">LOC117654056</name>
</gene>
<dbReference type="KEGG" id="tpal:117654056"/>
<organism evidence="4">
    <name type="scientific">Thrips palmi</name>
    <name type="common">Melon thrips</name>
    <dbReference type="NCBI Taxonomy" id="161013"/>
    <lineage>
        <taxon>Eukaryota</taxon>
        <taxon>Metazoa</taxon>
        <taxon>Ecdysozoa</taxon>
        <taxon>Arthropoda</taxon>
        <taxon>Hexapoda</taxon>
        <taxon>Insecta</taxon>
        <taxon>Pterygota</taxon>
        <taxon>Neoptera</taxon>
        <taxon>Paraneoptera</taxon>
        <taxon>Thysanoptera</taxon>
        <taxon>Terebrantia</taxon>
        <taxon>Thripoidea</taxon>
        <taxon>Thripidae</taxon>
        <taxon>Thrips</taxon>
    </lineage>
</organism>
<dbReference type="Proteomes" id="UP000515158">
    <property type="component" value="Unplaced"/>
</dbReference>
<dbReference type="OrthoDB" id="6381819at2759"/>
<dbReference type="RefSeq" id="XP_034256085.1">
    <property type="nucleotide sequence ID" value="XM_034400194.1"/>
</dbReference>
<dbReference type="GeneID" id="117654056"/>
<feature type="chain" id="PRO_5027695650" evidence="2">
    <location>
        <begin position="22"/>
        <end position="243"/>
    </location>
</feature>
<dbReference type="AlphaFoldDB" id="A0A6P9AF34"/>
<protein>
    <submittedName>
        <fullName evidence="4">Uncharacterized protein LOC117654056 isoform X1</fullName>
    </submittedName>
</protein>
<dbReference type="SUPFAM" id="SSF57501">
    <property type="entry name" value="Cystine-knot cytokines"/>
    <property type="match status" value="1"/>
</dbReference>